<dbReference type="OrthoDB" id="186649at2157"/>
<feature type="transmembrane region" description="Helical" evidence="1">
    <location>
        <begin position="300"/>
        <end position="322"/>
    </location>
</feature>
<sequence>MEFTVRGVAVTVTPVILLTLVLGLGIAGYGGYDYVQQSNAVDDAVAVETTVVDASISRSDGRRFYYRISVEHTYEYQGREYTSKQVFPGSTGPIYTVRSDAHRIIEPYEPNETATAYIDPDSPSRAFLKRQTTFAPFRFIGFGSLLALLTTLHAIGARNPGQNTGINQTTEREPTRYDTVFGVNRDTLSRVSKRLMLFTPAVFFVSLVTIVALLLNAESSSLQVSVTDPVGFALLAALLSVLGFIFGLTLYGIWSFTEYARLRERIPDPRPPSPFRHPSRLVTIMYSRDDLNVYGRRVKLTGFVFILIGFLIGVVAFVLVTAS</sequence>
<dbReference type="InterPro" id="IPR021994">
    <property type="entry name" value="DUF3592"/>
</dbReference>
<evidence type="ECO:0000259" key="2">
    <source>
        <dbReference type="Pfam" id="PF12158"/>
    </source>
</evidence>
<dbReference type="Proteomes" id="UP000323537">
    <property type="component" value="Unassembled WGS sequence"/>
</dbReference>
<feature type="transmembrane region" description="Helical" evidence="1">
    <location>
        <begin position="7"/>
        <end position="29"/>
    </location>
</feature>
<evidence type="ECO:0000313" key="4">
    <source>
        <dbReference type="Proteomes" id="UP000323537"/>
    </source>
</evidence>
<organism evidence="3 4">
    <name type="scientific">Halorubrum aquaticum</name>
    <dbReference type="NCBI Taxonomy" id="387340"/>
    <lineage>
        <taxon>Archaea</taxon>
        <taxon>Methanobacteriati</taxon>
        <taxon>Methanobacteriota</taxon>
        <taxon>Stenosarchaea group</taxon>
        <taxon>Halobacteria</taxon>
        <taxon>Halobacteriales</taxon>
        <taxon>Haloferacaceae</taxon>
        <taxon>Halorubrum</taxon>
    </lineage>
</organism>
<dbReference type="EMBL" id="FOPZ01000006">
    <property type="protein sequence ID" value="SFH50939.1"/>
    <property type="molecule type" value="Genomic_DNA"/>
</dbReference>
<feature type="transmembrane region" description="Helical" evidence="1">
    <location>
        <begin position="195"/>
        <end position="215"/>
    </location>
</feature>
<reference evidence="3 4" key="1">
    <citation type="submission" date="2016-10" db="EMBL/GenBank/DDBJ databases">
        <authorList>
            <person name="Varghese N."/>
            <person name="Submissions S."/>
        </authorList>
    </citation>
    <scope>NUCLEOTIDE SEQUENCE [LARGE SCALE GENOMIC DNA]</scope>
    <source>
        <strain evidence="3 4">CGMCC 1.6377</strain>
    </source>
</reference>
<dbReference type="RefSeq" id="WP_149784142.1">
    <property type="nucleotide sequence ID" value="NZ_BAAADP010000004.1"/>
</dbReference>
<proteinExistence type="predicted"/>
<evidence type="ECO:0000313" key="3">
    <source>
        <dbReference type="EMBL" id="SFH50939.1"/>
    </source>
</evidence>
<keyword evidence="1" id="KW-0812">Transmembrane</keyword>
<name>A0A1I3AMK7_9EURY</name>
<keyword evidence="1" id="KW-0472">Membrane</keyword>
<protein>
    <recommendedName>
        <fullName evidence="2">DUF3592 domain-containing protein</fullName>
    </recommendedName>
</protein>
<evidence type="ECO:0000256" key="1">
    <source>
        <dbReference type="SAM" id="Phobius"/>
    </source>
</evidence>
<keyword evidence="4" id="KW-1185">Reference proteome</keyword>
<dbReference type="Pfam" id="PF12158">
    <property type="entry name" value="DUF3592"/>
    <property type="match status" value="1"/>
</dbReference>
<keyword evidence="1" id="KW-1133">Transmembrane helix</keyword>
<accession>A0A1I3AMK7</accession>
<feature type="transmembrane region" description="Helical" evidence="1">
    <location>
        <begin position="230"/>
        <end position="254"/>
    </location>
</feature>
<feature type="transmembrane region" description="Helical" evidence="1">
    <location>
        <begin position="135"/>
        <end position="155"/>
    </location>
</feature>
<gene>
    <name evidence="3" type="ORF">SAMN04488066_106114</name>
</gene>
<dbReference type="AlphaFoldDB" id="A0A1I3AMK7"/>
<feature type="domain" description="DUF3592" evidence="2">
    <location>
        <begin position="49"/>
        <end position="131"/>
    </location>
</feature>